<evidence type="ECO:0000256" key="10">
    <source>
        <dbReference type="ARBA" id="ARBA00023180"/>
    </source>
</evidence>
<evidence type="ECO:0000256" key="6">
    <source>
        <dbReference type="ARBA" id="ARBA00022741"/>
    </source>
</evidence>
<dbReference type="InterPro" id="IPR024171">
    <property type="entry name" value="SRK-like_kinase"/>
</dbReference>
<comment type="catalytic activity">
    <reaction evidence="11 13">
        <text>L-threonyl-[protein] + ATP = O-phospho-L-threonyl-[protein] + ADP + H(+)</text>
        <dbReference type="Rhea" id="RHEA:46608"/>
        <dbReference type="Rhea" id="RHEA-COMP:11060"/>
        <dbReference type="Rhea" id="RHEA-COMP:11605"/>
        <dbReference type="ChEBI" id="CHEBI:15378"/>
        <dbReference type="ChEBI" id="CHEBI:30013"/>
        <dbReference type="ChEBI" id="CHEBI:30616"/>
        <dbReference type="ChEBI" id="CHEBI:61977"/>
        <dbReference type="ChEBI" id="CHEBI:456216"/>
        <dbReference type="EC" id="2.7.11.1"/>
    </reaction>
</comment>
<dbReference type="PROSITE" id="PS50011">
    <property type="entry name" value="PROTEIN_KINASE_DOM"/>
    <property type="match status" value="1"/>
</dbReference>
<sequence length="812" mass="91239">MKDVAYFILCNFLVFSNITIAADTIGINQSISDGETLVSLDEKFELGFFSPGSSKNRYVGIWYKNIPDTVVWVANRNNPLIDLSGVVKIDENGSGIVLINGTGSVFWLASSLRSAGNPVVQLLKSGNLVLRDESSDNIDSYLWQSFDYPCDTLLPSMKVGISRTANRNWNLSSWNNTSDPSPGVFTYSLDQQGLVQFVLRRGSEIMYRTGQWDGAQFGGVSEMKNNSIFHPIVLYNTEEVYYTFENNENTTISRFVVTQSGLLQHFKWDVKQNEWINIVTMQKDTCDQYARCGAYGTCKIDHDQVCSCLKGFIPRSSPDWSAGCVRNVPVNCVQGEEFYKLRGLKLPDSSYFFVNKSRVSAERCKMICLTNCSCTAYATTAISGCVLWAGDVTDIREFSEGGQDLYIRLAASEFGKQKDARIIILSVVLTAILISGLGYLFWKWRTKQRGNRNGVVLCNTSNDTSREFAGSNMIGANPELPIFNFEKLVIATDNFSVDNKLGRGGFGSVYKGKFPDGQEIAVKRLSKRSEQGSEEFMNEVVVISKLQHRNLVRLVGCCIEGEEKMLVYEYLPNKGLDSFLFDPKKQSLLDWRKRFQIIEGIGRGTLYLHRDSRLKVIHRDLKASNILLDEELNPKISDFGMARIFGGNEVQADTRRVVGTYGYMSPEYAMKGRFSEKSDVFSFGVLLLEIVSGKRNSSFSNDDESPSLLGYAWELWNEDNSLALIDPGLSKPPFQEEILRCIHVGLLCVQDFVEDRPSMSIVLSMLTSEMVHLPPPKQPAFTERHISSDLELREKIRKSGSINVSITEIHGR</sequence>
<comment type="catalytic activity">
    <reaction evidence="12 13">
        <text>L-seryl-[protein] + ATP = O-phospho-L-seryl-[protein] + ADP + H(+)</text>
        <dbReference type="Rhea" id="RHEA:17989"/>
        <dbReference type="Rhea" id="RHEA-COMP:9863"/>
        <dbReference type="Rhea" id="RHEA-COMP:11604"/>
        <dbReference type="ChEBI" id="CHEBI:15378"/>
        <dbReference type="ChEBI" id="CHEBI:29999"/>
        <dbReference type="ChEBI" id="CHEBI:30616"/>
        <dbReference type="ChEBI" id="CHEBI:83421"/>
        <dbReference type="ChEBI" id="CHEBI:456216"/>
        <dbReference type="EC" id="2.7.11.1"/>
    </reaction>
</comment>
<dbReference type="GO" id="GO:0048544">
    <property type="term" value="P:recognition of pollen"/>
    <property type="evidence" value="ECO:0007669"/>
    <property type="project" value="InterPro"/>
</dbReference>
<dbReference type="PANTHER" id="PTHR27002:SF1082">
    <property type="entry name" value="OS06G0693000 PROTEIN"/>
    <property type="match status" value="1"/>
</dbReference>
<evidence type="ECO:0000256" key="16">
    <source>
        <dbReference type="SAM" id="SignalP"/>
    </source>
</evidence>
<dbReference type="PROSITE" id="PS00107">
    <property type="entry name" value="PROTEIN_KINASE_ATP"/>
    <property type="match status" value="1"/>
</dbReference>
<dbReference type="EC" id="2.7.11.1" evidence="13"/>
<evidence type="ECO:0000256" key="15">
    <source>
        <dbReference type="SAM" id="Phobius"/>
    </source>
</evidence>
<evidence type="ECO:0000256" key="14">
    <source>
        <dbReference type="PROSITE-ProRule" id="PRU10141"/>
    </source>
</evidence>
<dbReference type="GO" id="GO:0005886">
    <property type="term" value="C:plasma membrane"/>
    <property type="evidence" value="ECO:0007669"/>
    <property type="project" value="UniProtKB-SubCell"/>
</dbReference>
<keyword evidence="15" id="KW-0472">Membrane</keyword>
<evidence type="ECO:0000256" key="11">
    <source>
        <dbReference type="ARBA" id="ARBA00047899"/>
    </source>
</evidence>
<evidence type="ECO:0000259" key="19">
    <source>
        <dbReference type="PROSITE" id="PS50948"/>
    </source>
</evidence>
<dbReference type="InterPro" id="IPR001480">
    <property type="entry name" value="Bulb-type_lectin_dom"/>
</dbReference>
<keyword evidence="10" id="KW-0325">Glycoprotein</keyword>
<dbReference type="InterPro" id="IPR011009">
    <property type="entry name" value="Kinase-like_dom_sf"/>
</dbReference>
<dbReference type="FunFam" id="1.10.510.10:FF:000467">
    <property type="entry name" value="Liguleless narrow1"/>
    <property type="match status" value="1"/>
</dbReference>
<comment type="subcellular location">
    <subcellularLocation>
        <location evidence="1">Cell membrane</location>
        <topology evidence="1">Single-pass type I membrane protein</topology>
    </subcellularLocation>
</comment>
<dbReference type="PROSITE" id="PS50927">
    <property type="entry name" value="BULB_LECTIN"/>
    <property type="match status" value="1"/>
</dbReference>
<dbReference type="CDD" id="cd14066">
    <property type="entry name" value="STKc_IRAK"/>
    <property type="match status" value="1"/>
</dbReference>
<keyword evidence="7 13" id="KW-0418">Kinase</keyword>
<dbReference type="PIRSF" id="PIRSF000641">
    <property type="entry name" value="SRK"/>
    <property type="match status" value="1"/>
</dbReference>
<keyword evidence="8 13" id="KW-0067">ATP-binding</keyword>
<dbReference type="Pfam" id="PF00954">
    <property type="entry name" value="S_locus_glycop"/>
    <property type="match status" value="1"/>
</dbReference>
<comment type="similarity">
    <text evidence="13">Belongs to the protein kinase superfamily. Ser/Thr protein kinase family.</text>
</comment>
<dbReference type="SMART" id="SM00108">
    <property type="entry name" value="B_lectin"/>
    <property type="match status" value="1"/>
</dbReference>
<dbReference type="AlphaFoldDB" id="A0A7J7MVT4"/>
<dbReference type="SMART" id="SM00220">
    <property type="entry name" value="S_TKc"/>
    <property type="match status" value="1"/>
</dbReference>
<dbReference type="Gene3D" id="2.90.10.10">
    <property type="entry name" value="Bulb-type lectin domain"/>
    <property type="match status" value="1"/>
</dbReference>
<feature type="domain" description="Apple" evidence="19">
    <location>
        <begin position="332"/>
        <end position="410"/>
    </location>
</feature>
<evidence type="ECO:0000256" key="4">
    <source>
        <dbReference type="ARBA" id="ARBA00022679"/>
    </source>
</evidence>
<keyword evidence="3 13" id="KW-0723">Serine/threonine-protein kinase</keyword>
<dbReference type="Pfam" id="PF07714">
    <property type="entry name" value="PK_Tyr_Ser-Thr"/>
    <property type="match status" value="1"/>
</dbReference>
<organism evidence="20 21">
    <name type="scientific">Kingdonia uniflora</name>
    <dbReference type="NCBI Taxonomy" id="39325"/>
    <lineage>
        <taxon>Eukaryota</taxon>
        <taxon>Viridiplantae</taxon>
        <taxon>Streptophyta</taxon>
        <taxon>Embryophyta</taxon>
        <taxon>Tracheophyta</taxon>
        <taxon>Spermatophyta</taxon>
        <taxon>Magnoliopsida</taxon>
        <taxon>Ranunculales</taxon>
        <taxon>Circaeasteraceae</taxon>
        <taxon>Kingdonia</taxon>
    </lineage>
</organism>
<keyword evidence="5 16" id="KW-0732">Signal</keyword>
<accession>A0A7J7MVT4</accession>
<dbReference type="SUPFAM" id="SSF51110">
    <property type="entry name" value="alpha-D-mannose-specific plant lectins"/>
    <property type="match status" value="1"/>
</dbReference>
<protein>
    <recommendedName>
        <fullName evidence="13">Receptor-like serine/threonine-protein kinase</fullName>
        <ecNumber evidence="13">2.7.11.1</ecNumber>
    </recommendedName>
</protein>
<dbReference type="InterPro" id="IPR003609">
    <property type="entry name" value="Pan_app"/>
</dbReference>
<dbReference type="PANTHER" id="PTHR27002">
    <property type="entry name" value="RECEPTOR-LIKE SERINE/THREONINE-PROTEIN KINASE SD1-8"/>
    <property type="match status" value="1"/>
</dbReference>
<dbReference type="InterPro" id="IPR008271">
    <property type="entry name" value="Ser/Thr_kinase_AS"/>
</dbReference>
<feature type="transmembrane region" description="Helical" evidence="15">
    <location>
        <begin position="422"/>
        <end position="442"/>
    </location>
</feature>
<dbReference type="Proteomes" id="UP000541444">
    <property type="component" value="Unassembled WGS sequence"/>
</dbReference>
<comment type="caution">
    <text evidence="20">The sequence shown here is derived from an EMBL/GenBank/DDBJ whole genome shotgun (WGS) entry which is preliminary data.</text>
</comment>
<dbReference type="PROSITE" id="PS50948">
    <property type="entry name" value="PAN"/>
    <property type="match status" value="1"/>
</dbReference>
<keyword evidence="2" id="KW-1003">Cell membrane</keyword>
<evidence type="ECO:0000256" key="7">
    <source>
        <dbReference type="ARBA" id="ARBA00022777"/>
    </source>
</evidence>
<dbReference type="GO" id="GO:0004674">
    <property type="term" value="F:protein serine/threonine kinase activity"/>
    <property type="evidence" value="ECO:0007669"/>
    <property type="project" value="UniProtKB-KW"/>
</dbReference>
<dbReference type="InterPro" id="IPR000719">
    <property type="entry name" value="Prot_kinase_dom"/>
</dbReference>
<proteinExistence type="inferred from homology"/>
<evidence type="ECO:0000256" key="12">
    <source>
        <dbReference type="ARBA" id="ARBA00048679"/>
    </source>
</evidence>
<feature type="domain" description="Bulb-type lectin" evidence="18">
    <location>
        <begin position="22"/>
        <end position="143"/>
    </location>
</feature>
<evidence type="ECO:0000256" key="8">
    <source>
        <dbReference type="ARBA" id="ARBA00022840"/>
    </source>
</evidence>
<dbReference type="OrthoDB" id="738321at2759"/>
<dbReference type="InterPro" id="IPR036426">
    <property type="entry name" value="Bulb-type_lectin_dom_sf"/>
</dbReference>
<dbReference type="SMART" id="SM00473">
    <property type="entry name" value="PAN_AP"/>
    <property type="match status" value="1"/>
</dbReference>
<evidence type="ECO:0000259" key="17">
    <source>
        <dbReference type="PROSITE" id="PS50011"/>
    </source>
</evidence>
<dbReference type="GO" id="GO:0005524">
    <property type="term" value="F:ATP binding"/>
    <property type="evidence" value="ECO:0007669"/>
    <property type="project" value="UniProtKB-UniRule"/>
</dbReference>
<keyword evidence="6 13" id="KW-0547">Nucleotide-binding</keyword>
<evidence type="ECO:0000256" key="9">
    <source>
        <dbReference type="ARBA" id="ARBA00023157"/>
    </source>
</evidence>
<keyword evidence="4 13" id="KW-0808">Transferase</keyword>
<feature type="domain" description="Protein kinase" evidence="17">
    <location>
        <begin position="495"/>
        <end position="796"/>
    </location>
</feature>
<dbReference type="EMBL" id="JACGCM010001204">
    <property type="protein sequence ID" value="KAF6159049.1"/>
    <property type="molecule type" value="Genomic_DNA"/>
</dbReference>
<evidence type="ECO:0000313" key="20">
    <source>
        <dbReference type="EMBL" id="KAF6159049.1"/>
    </source>
</evidence>
<dbReference type="InterPro" id="IPR000858">
    <property type="entry name" value="S_locus_glycoprot_dom"/>
</dbReference>
<feature type="binding site" evidence="14">
    <location>
        <position position="523"/>
    </location>
    <ligand>
        <name>ATP</name>
        <dbReference type="ChEBI" id="CHEBI:30616"/>
    </ligand>
</feature>
<evidence type="ECO:0000256" key="13">
    <source>
        <dbReference type="PIRNR" id="PIRNR000641"/>
    </source>
</evidence>
<dbReference type="CDD" id="cd01098">
    <property type="entry name" value="PAN_AP_plant"/>
    <property type="match status" value="1"/>
</dbReference>
<dbReference type="Gene3D" id="3.30.200.20">
    <property type="entry name" value="Phosphorylase Kinase, domain 1"/>
    <property type="match status" value="1"/>
</dbReference>
<evidence type="ECO:0000256" key="3">
    <source>
        <dbReference type="ARBA" id="ARBA00022527"/>
    </source>
</evidence>
<keyword evidence="21" id="KW-1185">Reference proteome</keyword>
<dbReference type="CDD" id="cd00028">
    <property type="entry name" value="B_lectin"/>
    <property type="match status" value="1"/>
</dbReference>
<dbReference type="PROSITE" id="PS00108">
    <property type="entry name" value="PROTEIN_KINASE_ST"/>
    <property type="match status" value="1"/>
</dbReference>
<dbReference type="Pfam" id="PF08276">
    <property type="entry name" value="PAN_2"/>
    <property type="match status" value="1"/>
</dbReference>
<evidence type="ECO:0000256" key="1">
    <source>
        <dbReference type="ARBA" id="ARBA00004251"/>
    </source>
</evidence>
<dbReference type="InterPro" id="IPR001245">
    <property type="entry name" value="Ser-Thr/Tyr_kinase_cat_dom"/>
</dbReference>
<dbReference type="FunFam" id="3.30.200.20:FF:000195">
    <property type="entry name" value="G-type lectin S-receptor-like serine/threonine-protein kinase"/>
    <property type="match status" value="1"/>
</dbReference>
<dbReference type="InterPro" id="IPR017441">
    <property type="entry name" value="Protein_kinase_ATP_BS"/>
</dbReference>
<dbReference type="FunFam" id="2.90.10.10:FF:000004">
    <property type="entry name" value="G-type lectin S-receptor-like serine/threonine-protein kinase"/>
    <property type="match status" value="1"/>
</dbReference>
<dbReference type="Pfam" id="PF01453">
    <property type="entry name" value="B_lectin"/>
    <property type="match status" value="1"/>
</dbReference>
<feature type="signal peptide" evidence="16">
    <location>
        <begin position="1"/>
        <end position="21"/>
    </location>
</feature>
<keyword evidence="9" id="KW-1015">Disulfide bond</keyword>
<gene>
    <name evidence="20" type="ORF">GIB67_032666</name>
</gene>
<evidence type="ECO:0000256" key="2">
    <source>
        <dbReference type="ARBA" id="ARBA00022475"/>
    </source>
</evidence>
<name>A0A7J7MVT4_9MAGN</name>
<evidence type="ECO:0000259" key="18">
    <source>
        <dbReference type="PROSITE" id="PS50927"/>
    </source>
</evidence>
<feature type="chain" id="PRO_5029811962" description="Receptor-like serine/threonine-protein kinase" evidence="16">
    <location>
        <begin position="22"/>
        <end position="812"/>
    </location>
</feature>
<dbReference type="SUPFAM" id="SSF56112">
    <property type="entry name" value="Protein kinase-like (PK-like)"/>
    <property type="match status" value="1"/>
</dbReference>
<evidence type="ECO:0000256" key="5">
    <source>
        <dbReference type="ARBA" id="ARBA00022729"/>
    </source>
</evidence>
<reference evidence="20 21" key="1">
    <citation type="journal article" date="2020" name="IScience">
        <title>Genome Sequencing of the Endangered Kingdonia uniflora (Circaeasteraceae, Ranunculales) Reveals Potential Mechanisms of Evolutionary Specialization.</title>
        <authorList>
            <person name="Sun Y."/>
            <person name="Deng T."/>
            <person name="Zhang A."/>
            <person name="Moore M.J."/>
            <person name="Landis J.B."/>
            <person name="Lin N."/>
            <person name="Zhang H."/>
            <person name="Zhang X."/>
            <person name="Huang J."/>
            <person name="Zhang X."/>
            <person name="Sun H."/>
            <person name="Wang H."/>
        </authorList>
    </citation>
    <scope>NUCLEOTIDE SEQUENCE [LARGE SCALE GENOMIC DNA]</scope>
    <source>
        <strain evidence="20">TB1705</strain>
        <tissue evidence="20">Leaf</tissue>
    </source>
</reference>
<keyword evidence="15" id="KW-1133">Transmembrane helix</keyword>
<evidence type="ECO:0000313" key="21">
    <source>
        <dbReference type="Proteomes" id="UP000541444"/>
    </source>
</evidence>
<keyword evidence="15" id="KW-0812">Transmembrane</keyword>
<dbReference type="Gene3D" id="1.10.510.10">
    <property type="entry name" value="Transferase(Phosphotransferase) domain 1"/>
    <property type="match status" value="1"/>
</dbReference>